<evidence type="ECO:0008006" key="3">
    <source>
        <dbReference type="Google" id="ProtNLM"/>
    </source>
</evidence>
<dbReference type="Proteomes" id="UP000182360">
    <property type="component" value="Unassembled WGS sequence"/>
</dbReference>
<gene>
    <name evidence="1" type="ORF">SAMN04487977_102540</name>
</gene>
<evidence type="ECO:0000313" key="1">
    <source>
        <dbReference type="EMBL" id="SEQ11711.1"/>
    </source>
</evidence>
<dbReference type="RefSeq" id="WP_143064170.1">
    <property type="nucleotide sequence ID" value="NZ_FOFU01000002.1"/>
</dbReference>
<dbReference type="OrthoDB" id="305390at2"/>
<dbReference type="EMBL" id="FOFU01000002">
    <property type="protein sequence ID" value="SEQ11711.1"/>
    <property type="molecule type" value="Genomic_DNA"/>
</dbReference>
<proteinExistence type="predicted"/>
<evidence type="ECO:0000313" key="2">
    <source>
        <dbReference type="Proteomes" id="UP000182360"/>
    </source>
</evidence>
<protein>
    <recommendedName>
        <fullName evidence="3">Transglutaminase-like superfamily protein</fullName>
    </recommendedName>
</protein>
<dbReference type="Gene3D" id="1.25.40.10">
    <property type="entry name" value="Tetratricopeptide repeat domain"/>
    <property type="match status" value="1"/>
</dbReference>
<reference evidence="1 2" key="1">
    <citation type="submission" date="2016-10" db="EMBL/GenBank/DDBJ databases">
        <authorList>
            <person name="de Groot N.N."/>
        </authorList>
    </citation>
    <scope>NUCLEOTIDE SEQUENCE [LARGE SCALE GENOMIC DNA]</scope>
    <source>
        <strain evidence="1 2">B25</strain>
    </source>
</reference>
<accession>A0A1H9DEA7</accession>
<name>A0A1H9DEA7_9SPIR</name>
<organism evidence="1 2">
    <name type="scientific">Treponema bryantii</name>
    <dbReference type="NCBI Taxonomy" id="163"/>
    <lineage>
        <taxon>Bacteria</taxon>
        <taxon>Pseudomonadati</taxon>
        <taxon>Spirochaetota</taxon>
        <taxon>Spirochaetia</taxon>
        <taxon>Spirochaetales</taxon>
        <taxon>Treponemataceae</taxon>
        <taxon>Treponema</taxon>
    </lineage>
</organism>
<keyword evidence="2" id="KW-1185">Reference proteome</keyword>
<dbReference type="AlphaFoldDB" id="A0A1H9DEA7"/>
<sequence length="504" mass="57563">MIFCKRTSSISIFRLILLILVISITETISAQNNRIQHPSIEPSFTLDQVLVATSKEKYSSDEIFKLTLLFSECPLESETGIRCLEKFESIKTDVTADLFMELDVQERGRRILKYLYQNYLTKYNLDQTRIDVALETGVYNCVSSAMLYLAAAKAAGLDVRGQKTTQHAFCSVYIPSTTQGQLIKIDVETTNPYGFNPGTKETIENEENIKKYYVVPKKYYSNRLEVSDGVFAGLIAGNICTDCIKQGDYNHGVPLAAARYDVVRNENSKAISDVRQEFDVLAANYVNINPGNASLYYEVVEWFTNFIDRWGITPFLQKNMDNAFINLQVLCGKEKNYPLSLKSFNQFETYVTPQQLLKSEEIKADILFSTNTENASPDLKIDIINKLLSLEDYQSGAFQKRGALYLEQAWLEILNEYMNKKEYQTGIKKADEALTQLPQNPKIKNMRQYFYSNSIAIIHNNFAKEANSKKYDKALQIVQEGLELFPNDKTLKKDLSDLQKLLNQ</sequence>
<dbReference type="InterPro" id="IPR011990">
    <property type="entry name" value="TPR-like_helical_dom_sf"/>
</dbReference>